<feature type="transmembrane region" description="Helical" evidence="9">
    <location>
        <begin position="264"/>
        <end position="282"/>
    </location>
</feature>
<protein>
    <recommendedName>
        <fullName evidence="9">Innexin</fullName>
    </recommendedName>
</protein>
<keyword evidence="4 9" id="KW-0812">Transmembrane</keyword>
<keyword evidence="5 9" id="KW-1133">Transmembrane helix</keyword>
<evidence type="ECO:0000256" key="8">
    <source>
        <dbReference type="ARBA" id="ARBA00023303"/>
    </source>
</evidence>
<sequence>MSKNTTFHTTSSESTLLYCHVNTITWGQHEFNLDHYFTDTKTLHMKSPVPFEVLTSKIDLDQVMHLSVMNVNDILTYIPLQTTMPQLRRLSILLFVYSTIKIGGEFSEYLTEELIQIFPNLQYLQCTSEINAEEIMYHCINGFRHLENASFSFSPVVQQDKRIIGIILDTTVYLSLQNGNPSATSSRYDTVYWDIILPKSDPATLNTDVLYQRTAFDCRNETKIQQLYDDDDYLTETSISAIFAHLMSLCQLDVDTIDRLNSRYTTLALIGCFLIILGKIYVGNPINCWGPTQFQSVHFTYVNSICWLKGTYYLPTKEIEIPDRSVPRMYHVSYYQWTTIALLLMAFLFTLPGHTWQTFSSQRGVNLKNLVKMVKENRHSRKELDYVLRLIKAQLDITRIKRSRTLSHLKCRVVNPMGRLTLLLFIVKFFYIMNTLGQLLFLINFLSLRRTDLNGNIIGRLFGDRMYTYESARFPHVVICDFMIRELGSNQHWYAVQCNLPINIYNEMIFSVLVIWLIILSIANIFSIIFWIFLLTKKNRKRFIIQCLQMYESVETKMMINKKSLTESHFIDYIGLDGFVILRVIGQNINELCMIETMSYLYKHYKGNLGDVNDQSEDHIV</sequence>
<accession>A0A815VYG5</accession>
<dbReference type="GO" id="GO:0034220">
    <property type="term" value="P:monoatomic ion transmembrane transport"/>
    <property type="evidence" value="ECO:0007669"/>
    <property type="project" value="UniProtKB-KW"/>
</dbReference>
<gene>
    <name evidence="9" type="primary">inx</name>
    <name evidence="10" type="ORF">XAT740_LOCUS41987</name>
</gene>
<dbReference type="PANTHER" id="PTHR11893">
    <property type="entry name" value="INNEXIN"/>
    <property type="match status" value="1"/>
</dbReference>
<evidence type="ECO:0000256" key="7">
    <source>
        <dbReference type="ARBA" id="ARBA00023136"/>
    </source>
</evidence>
<keyword evidence="2 9" id="KW-0813">Transport</keyword>
<dbReference type="EMBL" id="CAJNOR010004974">
    <property type="protein sequence ID" value="CAF1538282.1"/>
    <property type="molecule type" value="Genomic_DNA"/>
</dbReference>
<dbReference type="GO" id="GO:0005921">
    <property type="term" value="C:gap junction"/>
    <property type="evidence" value="ECO:0007669"/>
    <property type="project" value="UniProtKB-UniRule"/>
</dbReference>
<dbReference type="Proteomes" id="UP000663828">
    <property type="component" value="Unassembled WGS sequence"/>
</dbReference>
<evidence type="ECO:0000256" key="4">
    <source>
        <dbReference type="ARBA" id="ARBA00022692"/>
    </source>
</evidence>
<evidence type="ECO:0000256" key="2">
    <source>
        <dbReference type="ARBA" id="ARBA00022448"/>
    </source>
</evidence>
<evidence type="ECO:0000313" key="11">
    <source>
        <dbReference type="Proteomes" id="UP000663828"/>
    </source>
</evidence>
<dbReference type="Pfam" id="PF00876">
    <property type="entry name" value="Innexin"/>
    <property type="match status" value="1"/>
</dbReference>
<organism evidence="10 11">
    <name type="scientific">Adineta ricciae</name>
    <name type="common">Rotifer</name>
    <dbReference type="NCBI Taxonomy" id="249248"/>
    <lineage>
        <taxon>Eukaryota</taxon>
        <taxon>Metazoa</taxon>
        <taxon>Spiralia</taxon>
        <taxon>Gnathifera</taxon>
        <taxon>Rotifera</taxon>
        <taxon>Eurotatoria</taxon>
        <taxon>Bdelloidea</taxon>
        <taxon>Adinetida</taxon>
        <taxon>Adinetidae</taxon>
        <taxon>Adineta</taxon>
    </lineage>
</organism>
<keyword evidence="6 9" id="KW-0406">Ion transport</keyword>
<dbReference type="GO" id="GO:0005886">
    <property type="term" value="C:plasma membrane"/>
    <property type="evidence" value="ECO:0007669"/>
    <property type="project" value="UniProtKB-SubCell"/>
</dbReference>
<dbReference type="PROSITE" id="PS51013">
    <property type="entry name" value="PANNEXIN"/>
    <property type="match status" value="1"/>
</dbReference>
<evidence type="ECO:0000256" key="1">
    <source>
        <dbReference type="ARBA" id="ARBA00004651"/>
    </source>
</evidence>
<keyword evidence="8 9" id="KW-0407">Ion channel</keyword>
<reference evidence="10" key="1">
    <citation type="submission" date="2021-02" db="EMBL/GenBank/DDBJ databases">
        <authorList>
            <person name="Nowell W R."/>
        </authorList>
    </citation>
    <scope>NUCLEOTIDE SEQUENCE</scope>
</reference>
<name>A0A815VYG5_ADIRI</name>
<keyword evidence="3" id="KW-1003">Cell membrane</keyword>
<dbReference type="GO" id="GO:0005243">
    <property type="term" value="F:gap junction channel activity"/>
    <property type="evidence" value="ECO:0007669"/>
    <property type="project" value="TreeGrafter"/>
</dbReference>
<evidence type="ECO:0000256" key="6">
    <source>
        <dbReference type="ARBA" id="ARBA00023065"/>
    </source>
</evidence>
<proteinExistence type="inferred from homology"/>
<dbReference type="PRINTS" id="PR01262">
    <property type="entry name" value="INNEXIN"/>
</dbReference>
<dbReference type="InterPro" id="IPR000990">
    <property type="entry name" value="Innexin"/>
</dbReference>
<comment type="function">
    <text evidence="9">Structural component of the gap junctions.</text>
</comment>
<comment type="similarity">
    <text evidence="9">Belongs to the pannexin family.</text>
</comment>
<evidence type="ECO:0000313" key="10">
    <source>
        <dbReference type="EMBL" id="CAF1538282.1"/>
    </source>
</evidence>
<evidence type="ECO:0000256" key="5">
    <source>
        <dbReference type="ARBA" id="ARBA00022989"/>
    </source>
</evidence>
<feature type="transmembrane region" description="Helical" evidence="9">
    <location>
        <begin position="334"/>
        <end position="353"/>
    </location>
</feature>
<dbReference type="AlphaFoldDB" id="A0A815VYG5"/>
<keyword evidence="7 9" id="KW-0472">Membrane</keyword>
<comment type="caution">
    <text evidence="10">The sequence shown here is derived from an EMBL/GenBank/DDBJ whole genome shotgun (WGS) entry which is preliminary data.</text>
</comment>
<feature type="transmembrane region" description="Helical" evidence="9">
    <location>
        <begin position="509"/>
        <end position="534"/>
    </location>
</feature>
<comment type="subcellular location">
    <subcellularLocation>
        <location evidence="1 9">Cell membrane</location>
        <topology evidence="1 9">Multi-pass membrane protein</topology>
    </subcellularLocation>
</comment>
<keyword evidence="11" id="KW-1185">Reference proteome</keyword>
<evidence type="ECO:0000256" key="3">
    <source>
        <dbReference type="ARBA" id="ARBA00022475"/>
    </source>
</evidence>
<dbReference type="PANTHER" id="PTHR11893:SF36">
    <property type="entry name" value="INNEXIN-5"/>
    <property type="match status" value="1"/>
</dbReference>
<feature type="transmembrane region" description="Helical" evidence="9">
    <location>
        <begin position="420"/>
        <end position="443"/>
    </location>
</feature>
<evidence type="ECO:0000256" key="9">
    <source>
        <dbReference type="RuleBase" id="RU010713"/>
    </source>
</evidence>